<dbReference type="InterPro" id="IPR036069">
    <property type="entry name" value="DUF34/NIF3_sf"/>
</dbReference>
<name>A0ABW3KYN5_9BACI</name>
<evidence type="ECO:0000256" key="3">
    <source>
        <dbReference type="ARBA" id="ARBA00022723"/>
    </source>
</evidence>
<reference evidence="6" key="1">
    <citation type="journal article" date="2019" name="Int. J. Syst. Evol. Microbiol.">
        <title>The Global Catalogue of Microorganisms (GCM) 10K type strain sequencing project: providing services to taxonomists for standard genome sequencing and annotation.</title>
        <authorList>
            <consortium name="The Broad Institute Genomics Platform"/>
            <consortium name="The Broad Institute Genome Sequencing Center for Infectious Disease"/>
            <person name="Wu L."/>
            <person name="Ma J."/>
        </authorList>
    </citation>
    <scope>NUCLEOTIDE SEQUENCE [LARGE SCALE GENOMIC DNA]</scope>
    <source>
        <strain evidence="6">CCUG 56607</strain>
    </source>
</reference>
<accession>A0ABW3KYN5</accession>
<dbReference type="RefSeq" id="WP_386057543.1">
    <property type="nucleotide sequence ID" value="NZ_JBHTKL010000001.1"/>
</dbReference>
<dbReference type="Gene3D" id="3.30.70.120">
    <property type="match status" value="1"/>
</dbReference>
<evidence type="ECO:0000313" key="6">
    <source>
        <dbReference type="Proteomes" id="UP001596990"/>
    </source>
</evidence>
<proteinExistence type="inferred from homology"/>
<dbReference type="EMBL" id="JBHTKL010000001">
    <property type="protein sequence ID" value="MFD1018780.1"/>
    <property type="molecule type" value="Genomic_DNA"/>
</dbReference>
<organism evidence="5 6">
    <name type="scientific">Thalassobacillus hwangdonensis</name>
    <dbReference type="NCBI Taxonomy" id="546108"/>
    <lineage>
        <taxon>Bacteria</taxon>
        <taxon>Bacillati</taxon>
        <taxon>Bacillota</taxon>
        <taxon>Bacilli</taxon>
        <taxon>Bacillales</taxon>
        <taxon>Bacillaceae</taxon>
        <taxon>Thalassobacillus</taxon>
    </lineage>
</organism>
<dbReference type="Pfam" id="PF01784">
    <property type="entry name" value="DUF34_NIF3"/>
    <property type="match status" value="1"/>
</dbReference>
<keyword evidence="3 4" id="KW-0479">Metal-binding</keyword>
<evidence type="ECO:0000256" key="2">
    <source>
        <dbReference type="ARBA" id="ARBA00022112"/>
    </source>
</evidence>
<keyword evidence="6" id="KW-1185">Reference proteome</keyword>
<comment type="caution">
    <text evidence="5">The sequence shown here is derived from an EMBL/GenBank/DDBJ whole genome shotgun (WGS) entry which is preliminary data.</text>
</comment>
<comment type="similarity">
    <text evidence="1 4">Belongs to the GTP cyclohydrolase I type 2/NIF3 family.</text>
</comment>
<dbReference type="Gene3D" id="3.40.1390.30">
    <property type="entry name" value="NIF3 (NGG1p interacting factor 3)-like"/>
    <property type="match status" value="1"/>
</dbReference>
<dbReference type="PANTHER" id="PTHR13799">
    <property type="entry name" value="NGG1 INTERACTING FACTOR 3"/>
    <property type="match status" value="1"/>
</dbReference>
<dbReference type="InterPro" id="IPR002678">
    <property type="entry name" value="DUF34/NIF3"/>
</dbReference>
<dbReference type="InterPro" id="IPR015867">
    <property type="entry name" value="N-reg_PII/ATP_PRibTrfase_C"/>
</dbReference>
<evidence type="ECO:0000313" key="5">
    <source>
        <dbReference type="EMBL" id="MFD1018780.1"/>
    </source>
</evidence>
<dbReference type="PIRSF" id="PIRSF037489">
    <property type="entry name" value="UCP037489_NIF3_YqfO"/>
    <property type="match status" value="1"/>
</dbReference>
<dbReference type="NCBIfam" id="TIGR00486">
    <property type="entry name" value="YbgI_SA1388"/>
    <property type="match status" value="1"/>
</dbReference>
<sequence length="377" mass="41912">MGDTITGNDIIKAFEEWCPKHLAFDWDKVGLQIGTLNKKVDNVMVTLDVLENVVDEAIEKDVDLIISHHPIIFKPLEQINPDQPKGRAIQKLLKHDISVYAAHTNLDVVEGGVNDAMAKAVGVETTSPLLKTDKEKLIKLTVFVPADYADALKEAIHQAGAGHIGAYSHCSFSIDGQGQFKPSDASDPFIGEQGKLEKVEEKRVETILPQRLLKPVLQAMEEAHPYEEVAYDLYPLLNEGRSIGVGRIGELPEPMTLKDFSEQVKRGYDIPNLRVVGNLDKKVKKVALLGGSGEKYIHLAKRNGADVYITGDMTLHPAQEALEMGLSIIDPGHHVEKVMKQVVKSYLDARFNAENKQLTIYESNANTEPFQFLYNQR</sequence>
<dbReference type="InterPro" id="IPR017221">
    <property type="entry name" value="DUF34/NIF3_bac"/>
</dbReference>
<dbReference type="PANTHER" id="PTHR13799:SF14">
    <property type="entry name" value="GTP CYCLOHYDROLASE 1 TYPE 2 HOMOLOG"/>
    <property type="match status" value="1"/>
</dbReference>
<dbReference type="Proteomes" id="UP001596990">
    <property type="component" value="Unassembled WGS sequence"/>
</dbReference>
<protein>
    <recommendedName>
        <fullName evidence="2 4">GTP cyclohydrolase 1 type 2 homolog</fullName>
    </recommendedName>
</protein>
<gene>
    <name evidence="5" type="ORF">ACFQ2J_06175</name>
</gene>
<evidence type="ECO:0000256" key="4">
    <source>
        <dbReference type="PIRNR" id="PIRNR037489"/>
    </source>
</evidence>
<evidence type="ECO:0000256" key="1">
    <source>
        <dbReference type="ARBA" id="ARBA00006964"/>
    </source>
</evidence>
<dbReference type="SUPFAM" id="SSF102705">
    <property type="entry name" value="NIF3 (NGG1p interacting factor 3)-like"/>
    <property type="match status" value="1"/>
</dbReference>